<protein>
    <recommendedName>
        <fullName evidence="2">RRM domain-containing protein</fullName>
    </recommendedName>
</protein>
<gene>
    <name evidence="3" type="ORF">K7432_008058</name>
</gene>
<dbReference type="Gene3D" id="3.30.70.330">
    <property type="match status" value="2"/>
</dbReference>
<name>A0ABR2WSE3_9FUNG</name>
<comment type="caution">
    <text evidence="3">The sequence shown here is derived from an EMBL/GenBank/DDBJ whole genome shotgun (WGS) entry which is preliminary data.</text>
</comment>
<keyword evidence="4" id="KW-1185">Reference proteome</keyword>
<reference evidence="3 4" key="1">
    <citation type="submission" date="2023-04" db="EMBL/GenBank/DDBJ databases">
        <title>Genome of Basidiobolus ranarum AG-B5.</title>
        <authorList>
            <person name="Stajich J.E."/>
            <person name="Carter-House D."/>
            <person name="Gryganskyi A."/>
        </authorList>
    </citation>
    <scope>NUCLEOTIDE SEQUENCE [LARGE SCALE GENOMIC DNA]</scope>
    <source>
        <strain evidence="3 4">AG-B5</strain>
    </source>
</reference>
<evidence type="ECO:0000259" key="2">
    <source>
        <dbReference type="PROSITE" id="PS50102"/>
    </source>
</evidence>
<dbReference type="Pfam" id="PF00076">
    <property type="entry name" value="RRM_1"/>
    <property type="match status" value="2"/>
</dbReference>
<evidence type="ECO:0000256" key="1">
    <source>
        <dbReference type="PROSITE-ProRule" id="PRU00176"/>
    </source>
</evidence>
<dbReference type="PROSITE" id="PS50102">
    <property type="entry name" value="RRM"/>
    <property type="match status" value="2"/>
</dbReference>
<feature type="domain" description="RRM" evidence="2">
    <location>
        <begin position="86"/>
        <end position="164"/>
    </location>
</feature>
<dbReference type="SUPFAM" id="SSF54928">
    <property type="entry name" value="RNA-binding domain, RBD"/>
    <property type="match status" value="2"/>
</dbReference>
<dbReference type="InterPro" id="IPR000504">
    <property type="entry name" value="RRM_dom"/>
</dbReference>
<dbReference type="EMBL" id="JASJQH010000429">
    <property type="protein sequence ID" value="KAK9764436.1"/>
    <property type="molecule type" value="Genomic_DNA"/>
</dbReference>
<dbReference type="InterPro" id="IPR051974">
    <property type="entry name" value="PUF60_regulator"/>
</dbReference>
<evidence type="ECO:0000313" key="4">
    <source>
        <dbReference type="Proteomes" id="UP001479436"/>
    </source>
</evidence>
<proteinExistence type="predicted"/>
<feature type="domain" description="RRM" evidence="2">
    <location>
        <begin position="179"/>
        <end position="257"/>
    </location>
</feature>
<organism evidence="3 4">
    <name type="scientific">Basidiobolus ranarum</name>
    <dbReference type="NCBI Taxonomy" id="34480"/>
    <lineage>
        <taxon>Eukaryota</taxon>
        <taxon>Fungi</taxon>
        <taxon>Fungi incertae sedis</taxon>
        <taxon>Zoopagomycota</taxon>
        <taxon>Entomophthoromycotina</taxon>
        <taxon>Basidiobolomycetes</taxon>
        <taxon>Basidiobolales</taxon>
        <taxon>Basidiobolaceae</taxon>
        <taxon>Basidiobolus</taxon>
    </lineage>
</organism>
<dbReference type="SMART" id="SM00360">
    <property type="entry name" value="RRM"/>
    <property type="match status" value="2"/>
</dbReference>
<keyword evidence="1" id="KW-0694">RNA-binding</keyword>
<dbReference type="InterPro" id="IPR012677">
    <property type="entry name" value="Nucleotide-bd_a/b_plait_sf"/>
</dbReference>
<feature type="non-terminal residue" evidence="3">
    <location>
        <position position="348"/>
    </location>
</feature>
<dbReference type="Proteomes" id="UP001479436">
    <property type="component" value="Unassembled WGS sequence"/>
</dbReference>
<sequence length="348" mass="37557">MGSLICVGTLASGTTETQTTLNAASTTLTEEQKNALNQAKAYIQKIQLTLMKAPQTTTLESASLIESINNPKLNTGTDLRTISVLSRIYVGSIYFELSQEHIRAVFSQFGYVKNISMSVNPLTGKHKGFCFIEFETPEAANLALETMNGTELSGRQLKVGRPNNYSPALVDGLPDKPVARIYIANVNEFISEENLASLFEAFGVLEKCILIPDVVSKKHKGYGFVEFQDEIIADTAVSSMNGFELGGLPLHVCKAIVGGPLGEGMKALNKIAKSTPHIQLPEQVLNAAKNINNSIAGQMSNTMAAKIAAQIVARGQQTVVDSVAREENVSISGSQRYAIMQKLARSDE</sequence>
<dbReference type="PANTHER" id="PTHR47330:SF1">
    <property type="entry name" value="POLY(U)-BINDING-SPLICING FACTOR PUF60"/>
    <property type="match status" value="1"/>
</dbReference>
<accession>A0ABR2WSE3</accession>
<dbReference type="PANTHER" id="PTHR47330">
    <property type="entry name" value="POLY(U)-BINDING-SPLICING FACTOR PUF60-B-RELATED"/>
    <property type="match status" value="1"/>
</dbReference>
<dbReference type="InterPro" id="IPR035979">
    <property type="entry name" value="RBD_domain_sf"/>
</dbReference>
<evidence type="ECO:0000313" key="3">
    <source>
        <dbReference type="EMBL" id="KAK9764436.1"/>
    </source>
</evidence>